<evidence type="ECO:0000313" key="1">
    <source>
        <dbReference type="EMBL" id="JAH72229.1"/>
    </source>
</evidence>
<protein>
    <submittedName>
        <fullName evidence="1">Uncharacterized protein</fullName>
    </submittedName>
</protein>
<accession>A0A0E9V296</accession>
<sequence length="33" mass="3848">MNFMVETTKQPGLQIIQGIHIFIACCFQSTYQR</sequence>
<reference evidence="1" key="1">
    <citation type="submission" date="2014-11" db="EMBL/GenBank/DDBJ databases">
        <authorList>
            <person name="Amaro Gonzalez C."/>
        </authorList>
    </citation>
    <scope>NUCLEOTIDE SEQUENCE</scope>
</reference>
<proteinExistence type="predicted"/>
<dbReference type="EMBL" id="GBXM01036348">
    <property type="protein sequence ID" value="JAH72229.1"/>
    <property type="molecule type" value="Transcribed_RNA"/>
</dbReference>
<organism evidence="1">
    <name type="scientific">Anguilla anguilla</name>
    <name type="common">European freshwater eel</name>
    <name type="synonym">Muraena anguilla</name>
    <dbReference type="NCBI Taxonomy" id="7936"/>
    <lineage>
        <taxon>Eukaryota</taxon>
        <taxon>Metazoa</taxon>
        <taxon>Chordata</taxon>
        <taxon>Craniata</taxon>
        <taxon>Vertebrata</taxon>
        <taxon>Euteleostomi</taxon>
        <taxon>Actinopterygii</taxon>
        <taxon>Neopterygii</taxon>
        <taxon>Teleostei</taxon>
        <taxon>Anguilliformes</taxon>
        <taxon>Anguillidae</taxon>
        <taxon>Anguilla</taxon>
    </lineage>
</organism>
<reference evidence="1" key="2">
    <citation type="journal article" date="2015" name="Fish Shellfish Immunol.">
        <title>Early steps in the European eel (Anguilla anguilla)-Vibrio vulnificus interaction in the gills: Role of the RtxA13 toxin.</title>
        <authorList>
            <person name="Callol A."/>
            <person name="Pajuelo D."/>
            <person name="Ebbesson L."/>
            <person name="Teles M."/>
            <person name="MacKenzie S."/>
            <person name="Amaro C."/>
        </authorList>
    </citation>
    <scope>NUCLEOTIDE SEQUENCE</scope>
</reference>
<name>A0A0E9V296_ANGAN</name>
<dbReference type="AlphaFoldDB" id="A0A0E9V296"/>